<evidence type="ECO:0000259" key="1">
    <source>
        <dbReference type="PROSITE" id="PS51704"/>
    </source>
</evidence>
<dbReference type="CDD" id="cd08601">
    <property type="entry name" value="GDPD_SaGlpQ_like"/>
    <property type="match status" value="1"/>
</dbReference>
<accession>A0A235B281</accession>
<proteinExistence type="predicted"/>
<keyword evidence="3" id="KW-1185">Reference proteome</keyword>
<dbReference type="EMBL" id="NOWF01000013">
    <property type="protein sequence ID" value="OYD06394.1"/>
    <property type="molecule type" value="Genomic_DNA"/>
</dbReference>
<dbReference type="Gene3D" id="3.20.20.190">
    <property type="entry name" value="Phosphatidylinositol (PI) phosphodiesterase"/>
    <property type="match status" value="1"/>
</dbReference>
<dbReference type="PANTHER" id="PTHR46211">
    <property type="entry name" value="GLYCEROPHOSPHORYL DIESTER PHOSPHODIESTERASE"/>
    <property type="match status" value="1"/>
</dbReference>
<organism evidence="2 3">
    <name type="scientific">Paludifilum halophilum</name>
    <dbReference type="NCBI Taxonomy" id="1642702"/>
    <lineage>
        <taxon>Bacteria</taxon>
        <taxon>Bacillati</taxon>
        <taxon>Bacillota</taxon>
        <taxon>Bacilli</taxon>
        <taxon>Bacillales</taxon>
        <taxon>Thermoactinomycetaceae</taxon>
        <taxon>Paludifilum</taxon>
    </lineage>
</organism>
<protein>
    <submittedName>
        <fullName evidence="2">Glycerophosphodiester phosphodiesterase</fullName>
    </submittedName>
</protein>
<reference evidence="2 3" key="1">
    <citation type="submission" date="2017-07" db="EMBL/GenBank/DDBJ databases">
        <title>The genome sequence of Paludifilum halophilum highlights mechanisms for microbial adaptation to high salt environemnts.</title>
        <authorList>
            <person name="Belbahri L."/>
        </authorList>
    </citation>
    <scope>NUCLEOTIDE SEQUENCE [LARGE SCALE GENOMIC DNA]</scope>
    <source>
        <strain evidence="2 3">DSM 102817</strain>
    </source>
</reference>
<dbReference type="OrthoDB" id="384721at2"/>
<dbReference type="PROSITE" id="PS51704">
    <property type="entry name" value="GP_PDE"/>
    <property type="match status" value="1"/>
</dbReference>
<dbReference type="InterPro" id="IPR017946">
    <property type="entry name" value="PLC-like_Pdiesterase_TIM-brl"/>
</dbReference>
<dbReference type="GO" id="GO:0008081">
    <property type="term" value="F:phosphoric diester hydrolase activity"/>
    <property type="evidence" value="ECO:0007669"/>
    <property type="project" value="InterPro"/>
</dbReference>
<name>A0A235B281_9BACL</name>
<evidence type="ECO:0000313" key="2">
    <source>
        <dbReference type="EMBL" id="OYD06394.1"/>
    </source>
</evidence>
<dbReference type="Proteomes" id="UP000215459">
    <property type="component" value="Unassembled WGS sequence"/>
</dbReference>
<feature type="domain" description="GP-PDE" evidence="1">
    <location>
        <begin position="16"/>
        <end position="269"/>
    </location>
</feature>
<dbReference type="SUPFAM" id="SSF51695">
    <property type="entry name" value="PLC-like phosphodiesterases"/>
    <property type="match status" value="1"/>
</dbReference>
<evidence type="ECO:0000313" key="3">
    <source>
        <dbReference type="Proteomes" id="UP000215459"/>
    </source>
</evidence>
<dbReference type="PANTHER" id="PTHR46211:SF7">
    <property type="entry name" value="GLYCEROPHOSPHODIESTER PHOSPHODIESTERASE"/>
    <property type="match status" value="1"/>
</dbReference>
<dbReference type="AlphaFoldDB" id="A0A235B281"/>
<gene>
    <name evidence="2" type="ORF">CHM34_16570</name>
</gene>
<dbReference type="InterPro" id="IPR030395">
    <property type="entry name" value="GP_PDE_dom"/>
</dbReference>
<sequence length="272" mass="31355">MGASAAQAEKPKHKEVLNIAHRGASAYAPEHTIPSYEMGDRMKGDYIEIDLQMTQDGRLIAMHDETLDRTTDGTGLVKDHTLAEIKKLDAGSWFNKENPQYAKSEYEGLEVPTLEEVIEHFGKNRKYYIETKAPDVYPGMEEKLLEILDRYGLTDKQAFKKNRVLIQSFSQESLMKIQQLNPDIPLIQLLWYETPAQISDEELEGIREYAVGVGPNHEQIDRSYVEKVREHRLEIHPYTVNSQEDMKKLIDWGVTGLFTNHPDRLREVLKDK</sequence>
<dbReference type="GO" id="GO:0006629">
    <property type="term" value="P:lipid metabolic process"/>
    <property type="evidence" value="ECO:0007669"/>
    <property type="project" value="InterPro"/>
</dbReference>
<comment type="caution">
    <text evidence="2">The sequence shown here is derived from an EMBL/GenBank/DDBJ whole genome shotgun (WGS) entry which is preliminary data.</text>
</comment>
<dbReference type="Pfam" id="PF03009">
    <property type="entry name" value="GDPD"/>
    <property type="match status" value="1"/>
</dbReference>